<reference evidence="5" key="1">
    <citation type="submission" date="2023-07" db="EMBL/GenBank/DDBJ databases">
        <title>A chromosome-level genome assembly of Lolium multiflorum.</title>
        <authorList>
            <person name="Chen Y."/>
            <person name="Copetti D."/>
            <person name="Kolliker R."/>
            <person name="Studer B."/>
        </authorList>
    </citation>
    <scope>NUCLEOTIDE SEQUENCE</scope>
    <source>
        <strain evidence="5">02402/16</strain>
        <tissue evidence="5">Leaf</tissue>
    </source>
</reference>
<evidence type="ECO:0000256" key="3">
    <source>
        <dbReference type="ARBA" id="ARBA00023186"/>
    </source>
</evidence>
<name>A0AAD8TSR9_LOLMU</name>
<gene>
    <name evidence="5" type="ORF">QYE76_047975</name>
</gene>
<dbReference type="SUPFAM" id="SSF48592">
    <property type="entry name" value="GroEL equatorial domain-like"/>
    <property type="match status" value="1"/>
</dbReference>
<keyword evidence="6" id="KW-1185">Reference proteome</keyword>
<organism evidence="5 6">
    <name type="scientific">Lolium multiflorum</name>
    <name type="common">Italian ryegrass</name>
    <name type="synonym">Lolium perenne subsp. multiflorum</name>
    <dbReference type="NCBI Taxonomy" id="4521"/>
    <lineage>
        <taxon>Eukaryota</taxon>
        <taxon>Viridiplantae</taxon>
        <taxon>Streptophyta</taxon>
        <taxon>Embryophyta</taxon>
        <taxon>Tracheophyta</taxon>
        <taxon>Spermatophyta</taxon>
        <taxon>Magnoliopsida</taxon>
        <taxon>Liliopsida</taxon>
        <taxon>Poales</taxon>
        <taxon>Poaceae</taxon>
        <taxon>BOP clade</taxon>
        <taxon>Pooideae</taxon>
        <taxon>Poodae</taxon>
        <taxon>Poeae</taxon>
        <taxon>Poeae Chloroplast Group 2 (Poeae type)</taxon>
        <taxon>Loliodinae</taxon>
        <taxon>Loliinae</taxon>
        <taxon>Lolium</taxon>
    </lineage>
</organism>
<sequence>MVVLLALVVIRREEERCVCAWKRAIDGATIREQMDGDNHIATLMVELSRCQDYENGDGTTVVVVLVGYIFWAGLRLCVCDYFVRFISFFILVNLELRSVAQLLSLFPGEGVAIFLLIMFYLDTLLHILK</sequence>
<dbReference type="Proteomes" id="UP001231189">
    <property type="component" value="Unassembled WGS sequence"/>
</dbReference>
<protein>
    <submittedName>
        <fullName evidence="5">Uncharacterized protein</fullName>
    </submittedName>
</protein>
<dbReference type="Gene3D" id="1.10.560.10">
    <property type="entry name" value="GroEL-like equatorial domain"/>
    <property type="match status" value="1"/>
</dbReference>
<dbReference type="PANTHER" id="PTHR11353">
    <property type="entry name" value="CHAPERONIN"/>
    <property type="match status" value="1"/>
</dbReference>
<evidence type="ECO:0000256" key="1">
    <source>
        <dbReference type="ARBA" id="ARBA00022741"/>
    </source>
</evidence>
<dbReference type="InterPro" id="IPR017998">
    <property type="entry name" value="Chaperone_TCP-1"/>
</dbReference>
<dbReference type="EMBL" id="JAUUTY010000002">
    <property type="protein sequence ID" value="KAK1687127.1"/>
    <property type="molecule type" value="Genomic_DNA"/>
</dbReference>
<keyword evidence="3" id="KW-0143">Chaperone</keyword>
<dbReference type="InterPro" id="IPR002423">
    <property type="entry name" value="Cpn60/GroEL/TCP-1"/>
</dbReference>
<keyword evidence="1" id="KW-0547">Nucleotide-binding</keyword>
<keyword evidence="2" id="KW-0067">ATP-binding</keyword>
<dbReference type="InterPro" id="IPR027413">
    <property type="entry name" value="GROEL-like_equatorial_sf"/>
</dbReference>
<comment type="caution">
    <text evidence="5">The sequence shown here is derived from an EMBL/GenBank/DDBJ whole genome shotgun (WGS) entry which is preliminary data.</text>
</comment>
<proteinExistence type="predicted"/>
<evidence type="ECO:0000313" key="6">
    <source>
        <dbReference type="Proteomes" id="UP001231189"/>
    </source>
</evidence>
<keyword evidence="4" id="KW-0812">Transmembrane</keyword>
<evidence type="ECO:0000256" key="4">
    <source>
        <dbReference type="SAM" id="Phobius"/>
    </source>
</evidence>
<evidence type="ECO:0000256" key="2">
    <source>
        <dbReference type="ARBA" id="ARBA00022840"/>
    </source>
</evidence>
<dbReference type="GO" id="GO:0140662">
    <property type="term" value="F:ATP-dependent protein folding chaperone"/>
    <property type="evidence" value="ECO:0007669"/>
    <property type="project" value="InterPro"/>
</dbReference>
<keyword evidence="4" id="KW-1133">Transmembrane helix</keyword>
<keyword evidence="4" id="KW-0472">Membrane</keyword>
<accession>A0AAD8TSR9</accession>
<feature type="transmembrane region" description="Helical" evidence="4">
    <location>
        <begin position="99"/>
        <end position="121"/>
    </location>
</feature>
<dbReference type="AlphaFoldDB" id="A0AAD8TSR9"/>
<dbReference type="Pfam" id="PF00118">
    <property type="entry name" value="Cpn60_TCP1"/>
    <property type="match status" value="1"/>
</dbReference>
<evidence type="ECO:0000313" key="5">
    <source>
        <dbReference type="EMBL" id="KAK1687127.1"/>
    </source>
</evidence>
<dbReference type="GO" id="GO:0005524">
    <property type="term" value="F:ATP binding"/>
    <property type="evidence" value="ECO:0007669"/>
    <property type="project" value="UniProtKB-KW"/>
</dbReference>